<proteinExistence type="predicted"/>
<feature type="signal peptide" evidence="1">
    <location>
        <begin position="1"/>
        <end position="16"/>
    </location>
</feature>
<sequence length="154" mass="16244">MLVGCASLLLASPALAHRGHHTLTVVEIDATGKVTITHNLSAHDTEPELVELAPDAQPSVDDPDAFKALEAHLATAFKVNGQTFKPVSNDMAGDDIILVYGGKLPKAPKSVTIDYGLFPYSRQTGVGLVNVRVRGVTKSLTFAHGSAPQTATFD</sequence>
<accession>A0ABT5HV19</accession>
<dbReference type="InterPro" id="IPR046525">
    <property type="entry name" value="DUF6702"/>
</dbReference>
<keyword evidence="1" id="KW-0732">Signal</keyword>
<evidence type="ECO:0000313" key="3">
    <source>
        <dbReference type="Proteomes" id="UP001214854"/>
    </source>
</evidence>
<dbReference type="Proteomes" id="UP001214854">
    <property type="component" value="Unassembled WGS sequence"/>
</dbReference>
<gene>
    <name evidence="2" type="ORF">PQU92_11475</name>
</gene>
<dbReference type="EMBL" id="JAQQKX010000008">
    <property type="protein sequence ID" value="MDC7683899.1"/>
    <property type="molecule type" value="Genomic_DNA"/>
</dbReference>
<keyword evidence="3" id="KW-1185">Reference proteome</keyword>
<evidence type="ECO:0008006" key="4">
    <source>
        <dbReference type="Google" id="ProtNLM"/>
    </source>
</evidence>
<name>A0ABT5HV19_9CAUL</name>
<organism evidence="2 3">
    <name type="scientific">Asticcacaulis aquaticus</name>
    <dbReference type="NCBI Taxonomy" id="2984212"/>
    <lineage>
        <taxon>Bacteria</taxon>
        <taxon>Pseudomonadati</taxon>
        <taxon>Pseudomonadota</taxon>
        <taxon>Alphaproteobacteria</taxon>
        <taxon>Caulobacterales</taxon>
        <taxon>Caulobacteraceae</taxon>
        <taxon>Asticcacaulis</taxon>
    </lineage>
</organism>
<reference evidence="2 3" key="1">
    <citation type="submission" date="2023-01" db="EMBL/GenBank/DDBJ databases">
        <title>Novel species of the genus Asticcacaulis isolated from rivers.</title>
        <authorList>
            <person name="Lu H."/>
        </authorList>
    </citation>
    <scope>NUCLEOTIDE SEQUENCE [LARGE SCALE GENOMIC DNA]</scope>
    <source>
        <strain evidence="2 3">BYS171W</strain>
    </source>
</reference>
<evidence type="ECO:0000313" key="2">
    <source>
        <dbReference type="EMBL" id="MDC7683899.1"/>
    </source>
</evidence>
<protein>
    <recommendedName>
        <fullName evidence="4">DUF2796 domain-containing protein</fullName>
    </recommendedName>
</protein>
<feature type="chain" id="PRO_5046901846" description="DUF2796 domain-containing protein" evidence="1">
    <location>
        <begin position="17"/>
        <end position="154"/>
    </location>
</feature>
<dbReference type="Pfam" id="PF20420">
    <property type="entry name" value="DUF6702"/>
    <property type="match status" value="1"/>
</dbReference>
<dbReference type="RefSeq" id="WP_272748356.1">
    <property type="nucleotide sequence ID" value="NZ_JAQQKX010000008.1"/>
</dbReference>
<evidence type="ECO:0000256" key="1">
    <source>
        <dbReference type="SAM" id="SignalP"/>
    </source>
</evidence>
<comment type="caution">
    <text evidence="2">The sequence shown here is derived from an EMBL/GenBank/DDBJ whole genome shotgun (WGS) entry which is preliminary data.</text>
</comment>